<organism evidence="3 4">
    <name type="scientific">Cephalotus follicularis</name>
    <name type="common">Albany pitcher plant</name>
    <dbReference type="NCBI Taxonomy" id="3775"/>
    <lineage>
        <taxon>Eukaryota</taxon>
        <taxon>Viridiplantae</taxon>
        <taxon>Streptophyta</taxon>
        <taxon>Embryophyta</taxon>
        <taxon>Tracheophyta</taxon>
        <taxon>Spermatophyta</taxon>
        <taxon>Magnoliopsida</taxon>
        <taxon>eudicotyledons</taxon>
        <taxon>Gunneridae</taxon>
        <taxon>Pentapetalae</taxon>
        <taxon>rosids</taxon>
        <taxon>fabids</taxon>
        <taxon>Oxalidales</taxon>
        <taxon>Cephalotaceae</taxon>
        <taxon>Cephalotus</taxon>
    </lineage>
</organism>
<comment type="caution">
    <text evidence="3">The sequence shown here is derived from an EMBL/GenBank/DDBJ whole genome shotgun (WGS) entry which is preliminary data.</text>
</comment>
<evidence type="ECO:0000256" key="1">
    <source>
        <dbReference type="SAM" id="Coils"/>
    </source>
</evidence>
<reference evidence="4" key="1">
    <citation type="submission" date="2016-04" db="EMBL/GenBank/DDBJ databases">
        <title>Cephalotus genome sequencing.</title>
        <authorList>
            <person name="Fukushima K."/>
            <person name="Hasebe M."/>
            <person name="Fang X."/>
        </authorList>
    </citation>
    <scope>NUCLEOTIDE SEQUENCE [LARGE SCALE GENOMIC DNA]</scope>
    <source>
        <strain evidence="4">cv. St1</strain>
    </source>
</reference>
<feature type="region of interest" description="Disordered" evidence="2">
    <location>
        <begin position="167"/>
        <end position="197"/>
    </location>
</feature>
<protein>
    <submittedName>
        <fullName evidence="3">Uncharacterized protein</fullName>
    </submittedName>
</protein>
<evidence type="ECO:0000313" key="4">
    <source>
        <dbReference type="Proteomes" id="UP000187406"/>
    </source>
</evidence>
<proteinExistence type="predicted"/>
<keyword evidence="4" id="KW-1185">Reference proteome</keyword>
<accession>A0A1Q3C7Y7</accession>
<evidence type="ECO:0000256" key="2">
    <source>
        <dbReference type="SAM" id="MobiDB-lite"/>
    </source>
</evidence>
<dbReference type="Proteomes" id="UP000187406">
    <property type="component" value="Unassembled WGS sequence"/>
</dbReference>
<dbReference type="EMBL" id="BDDD01001464">
    <property type="protein sequence ID" value="GAV76211.1"/>
    <property type="molecule type" value="Genomic_DNA"/>
</dbReference>
<dbReference type="AlphaFoldDB" id="A0A1Q3C7Y7"/>
<dbReference type="InParanoid" id="A0A1Q3C7Y7"/>
<keyword evidence="1" id="KW-0175">Coiled coil</keyword>
<dbReference type="PANTHER" id="PTHR38353">
    <property type="entry name" value="TROPOMYOSIN"/>
    <property type="match status" value="1"/>
</dbReference>
<name>A0A1Q3C7Y7_CEPFO</name>
<dbReference type="OrthoDB" id="1933536at2759"/>
<feature type="coiled-coil region" evidence="1">
    <location>
        <begin position="139"/>
        <end position="166"/>
    </location>
</feature>
<evidence type="ECO:0000313" key="3">
    <source>
        <dbReference type="EMBL" id="GAV76211.1"/>
    </source>
</evidence>
<dbReference type="PANTHER" id="PTHR38353:SF2">
    <property type="entry name" value="TROPOMYOSIN"/>
    <property type="match status" value="1"/>
</dbReference>
<gene>
    <name evidence="3" type="ORF">CFOL_v3_19686</name>
</gene>
<feature type="non-terminal residue" evidence="3">
    <location>
        <position position="1"/>
    </location>
</feature>
<feature type="non-terminal residue" evidence="3">
    <location>
        <position position="226"/>
    </location>
</feature>
<sequence>AASSQTKQLKEDIEQMMNAKGQTCAQIFEKQRRISSLESDSSTLTQTLELIHQERDTLSAKFIEKRIVFTVNKSCYVTDLYIFCFHIISTLSSHGISISGKSTIDNHLIIDNQVGNFSLEFLEELQPSNSLKYQRNEARKNLKAKLDTAKAKLDSITQMKSELNRADSFDSETTLSDPRWLPPPYYPKQSKKPSLTLEDERRAFESDKAGKTEYLHSLHNQIEKLK</sequence>